<reference evidence="1" key="2">
    <citation type="journal article" date="2015" name="Fish Shellfish Immunol.">
        <title>Early steps in the European eel (Anguilla anguilla)-Vibrio vulnificus interaction in the gills: Role of the RtxA13 toxin.</title>
        <authorList>
            <person name="Callol A."/>
            <person name="Pajuelo D."/>
            <person name="Ebbesson L."/>
            <person name="Teles M."/>
            <person name="MacKenzie S."/>
            <person name="Amaro C."/>
        </authorList>
    </citation>
    <scope>NUCLEOTIDE SEQUENCE</scope>
</reference>
<name>A0A0E9Q2R9_ANGAN</name>
<organism evidence="1">
    <name type="scientific">Anguilla anguilla</name>
    <name type="common">European freshwater eel</name>
    <name type="synonym">Muraena anguilla</name>
    <dbReference type="NCBI Taxonomy" id="7936"/>
    <lineage>
        <taxon>Eukaryota</taxon>
        <taxon>Metazoa</taxon>
        <taxon>Chordata</taxon>
        <taxon>Craniata</taxon>
        <taxon>Vertebrata</taxon>
        <taxon>Euteleostomi</taxon>
        <taxon>Actinopterygii</taxon>
        <taxon>Neopterygii</taxon>
        <taxon>Teleostei</taxon>
        <taxon>Anguilliformes</taxon>
        <taxon>Anguillidae</taxon>
        <taxon>Anguilla</taxon>
    </lineage>
</organism>
<sequence length="36" mass="4255">MAHNPLHQKYRHLADALIQSNLHTTFYIAFAQLNIY</sequence>
<dbReference type="AlphaFoldDB" id="A0A0E9Q2R9"/>
<dbReference type="EMBL" id="GBXM01089364">
    <property type="protein sequence ID" value="JAH19213.1"/>
    <property type="molecule type" value="Transcribed_RNA"/>
</dbReference>
<evidence type="ECO:0000313" key="1">
    <source>
        <dbReference type="EMBL" id="JAH10792.1"/>
    </source>
</evidence>
<reference evidence="1" key="1">
    <citation type="submission" date="2014-11" db="EMBL/GenBank/DDBJ databases">
        <authorList>
            <person name="Amaro Gonzalez C."/>
        </authorList>
    </citation>
    <scope>NUCLEOTIDE SEQUENCE</scope>
</reference>
<protein>
    <submittedName>
        <fullName evidence="1">Uncharacterized protein</fullName>
    </submittedName>
</protein>
<proteinExistence type="predicted"/>
<dbReference type="EMBL" id="GBXM01097785">
    <property type="protein sequence ID" value="JAH10792.1"/>
    <property type="molecule type" value="Transcribed_RNA"/>
</dbReference>
<accession>A0A0E9Q2R9</accession>